<reference evidence="5 6" key="1">
    <citation type="submission" date="2023-06" db="EMBL/GenBank/DDBJ databases">
        <title>Sporosarcina sp. nov., isolated from Korean traditional fermented seafood 'Jeotgal'.</title>
        <authorList>
            <person name="Yang A.I."/>
            <person name="Shin N.-R."/>
        </authorList>
    </citation>
    <scope>NUCLEOTIDE SEQUENCE [LARGE SCALE GENOMIC DNA]</scope>
    <source>
        <strain evidence="5 6">KCTC13119</strain>
    </source>
</reference>
<dbReference type="InterPro" id="IPR003033">
    <property type="entry name" value="SCP2_sterol-bd_dom"/>
</dbReference>
<dbReference type="Pfam" id="PF02036">
    <property type="entry name" value="SCP2"/>
    <property type="match status" value="1"/>
</dbReference>
<organism evidence="5 6">
    <name type="scientific">Sporosarcina saromensis</name>
    <dbReference type="NCBI Taxonomy" id="359365"/>
    <lineage>
        <taxon>Bacteria</taxon>
        <taxon>Bacillati</taxon>
        <taxon>Bacillota</taxon>
        <taxon>Bacilli</taxon>
        <taxon>Bacillales</taxon>
        <taxon>Caryophanaceae</taxon>
        <taxon>Sporosarcina</taxon>
    </lineage>
</organism>
<evidence type="ECO:0000256" key="3">
    <source>
        <dbReference type="ARBA" id="ARBA00023002"/>
    </source>
</evidence>
<name>A0ABU4G6F1_9BACL</name>
<dbReference type="SUPFAM" id="SSF55718">
    <property type="entry name" value="SCP-like"/>
    <property type="match status" value="1"/>
</dbReference>
<dbReference type="PANTHER" id="PTHR42808">
    <property type="entry name" value="HYDROXYSTEROID DEHYDROGENASE-LIKE PROTEIN 2"/>
    <property type="match status" value="1"/>
</dbReference>
<proteinExistence type="inferred from homology"/>
<dbReference type="RefSeq" id="WP_317942436.1">
    <property type="nucleotide sequence ID" value="NZ_JAUBDI010000003.1"/>
</dbReference>
<protein>
    <submittedName>
        <fullName evidence="5">SCP2 sterol-binding domain-containing protein</fullName>
    </submittedName>
</protein>
<dbReference type="PANTHER" id="PTHR42808:SF3">
    <property type="entry name" value="HYDROXYSTEROID DEHYDROGENASE-LIKE PROTEIN 2"/>
    <property type="match status" value="1"/>
</dbReference>
<dbReference type="InterPro" id="IPR036527">
    <property type="entry name" value="SCP2_sterol-bd_dom_sf"/>
</dbReference>
<keyword evidence="3" id="KW-0560">Oxidoreductase</keyword>
<keyword evidence="6" id="KW-1185">Reference proteome</keyword>
<evidence type="ECO:0000313" key="6">
    <source>
        <dbReference type="Proteomes" id="UP001282284"/>
    </source>
</evidence>
<sequence length="119" mass="13570">MNVEAMSMDAIWHEIRKRLLENREPYKGLKTTYRIELTGEDGGSYVMKFMDESAEVYDETDGKSSEEVDCSLKMSVKDFKKLLIGDFNSAAAFMMGKLKVKGNIGLALQLENLLKEYQL</sequence>
<dbReference type="Gene3D" id="3.30.1050.10">
    <property type="entry name" value="SCP2 sterol-binding domain"/>
    <property type="match status" value="1"/>
</dbReference>
<evidence type="ECO:0000256" key="2">
    <source>
        <dbReference type="ARBA" id="ARBA00022857"/>
    </source>
</evidence>
<evidence type="ECO:0000256" key="1">
    <source>
        <dbReference type="ARBA" id="ARBA00006484"/>
    </source>
</evidence>
<dbReference type="EMBL" id="JAUBDI010000003">
    <property type="protein sequence ID" value="MDW0112548.1"/>
    <property type="molecule type" value="Genomic_DNA"/>
</dbReference>
<gene>
    <name evidence="5" type="ORF">QT711_05070</name>
</gene>
<comment type="similarity">
    <text evidence="1">Belongs to the short-chain dehydrogenases/reductases (SDR) family.</text>
</comment>
<keyword evidence="2" id="KW-0521">NADP</keyword>
<evidence type="ECO:0000259" key="4">
    <source>
        <dbReference type="Pfam" id="PF02036"/>
    </source>
</evidence>
<evidence type="ECO:0000313" key="5">
    <source>
        <dbReference type="EMBL" id="MDW0112548.1"/>
    </source>
</evidence>
<dbReference type="InterPro" id="IPR051935">
    <property type="entry name" value="HSDL2"/>
</dbReference>
<comment type="caution">
    <text evidence="5">The sequence shown here is derived from an EMBL/GenBank/DDBJ whole genome shotgun (WGS) entry which is preliminary data.</text>
</comment>
<accession>A0ABU4G6F1</accession>
<feature type="domain" description="SCP2" evidence="4">
    <location>
        <begin position="21"/>
        <end position="115"/>
    </location>
</feature>
<dbReference type="Proteomes" id="UP001282284">
    <property type="component" value="Unassembled WGS sequence"/>
</dbReference>